<dbReference type="OrthoDB" id="10261062at2759"/>
<reference evidence="2 3" key="2">
    <citation type="submission" date="2018-11" db="EMBL/GenBank/DDBJ databases">
        <authorList>
            <consortium name="Pathogen Informatics"/>
        </authorList>
    </citation>
    <scope>NUCLEOTIDE SEQUENCE [LARGE SCALE GENOMIC DNA]</scope>
</reference>
<evidence type="ECO:0000313" key="2">
    <source>
        <dbReference type="EMBL" id="VDO84502.1"/>
    </source>
</evidence>
<dbReference type="GO" id="GO:0016779">
    <property type="term" value="F:nucleotidyltransferase activity"/>
    <property type="evidence" value="ECO:0007669"/>
    <property type="project" value="TreeGrafter"/>
</dbReference>
<dbReference type="EMBL" id="UZAM01001531">
    <property type="protein sequence ID" value="VDO84502.1"/>
    <property type="molecule type" value="Genomic_DNA"/>
</dbReference>
<dbReference type="Gene3D" id="3.40.50.720">
    <property type="entry name" value="NAD(P)-binding Rossmann-like Domain"/>
    <property type="match status" value="1"/>
</dbReference>
<protein>
    <submittedName>
        <fullName evidence="4">ThiF domain-containing protein</fullName>
    </submittedName>
</protein>
<dbReference type="Pfam" id="PF00899">
    <property type="entry name" value="ThiF"/>
    <property type="match status" value="1"/>
</dbReference>
<organism evidence="4">
    <name type="scientific">Soboliphyme baturini</name>
    <dbReference type="NCBI Taxonomy" id="241478"/>
    <lineage>
        <taxon>Eukaryota</taxon>
        <taxon>Metazoa</taxon>
        <taxon>Ecdysozoa</taxon>
        <taxon>Nematoda</taxon>
        <taxon>Enoplea</taxon>
        <taxon>Dorylaimia</taxon>
        <taxon>Dioctophymatida</taxon>
        <taxon>Dioctophymatoidea</taxon>
        <taxon>Soboliphymatidae</taxon>
        <taxon>Soboliphyme</taxon>
    </lineage>
</organism>
<dbReference type="GO" id="GO:0004792">
    <property type="term" value="F:thiosulfate-cyanide sulfurtransferase activity"/>
    <property type="evidence" value="ECO:0007669"/>
    <property type="project" value="TreeGrafter"/>
</dbReference>
<gene>
    <name evidence="2" type="ORF">SBAD_LOCUS514</name>
</gene>
<dbReference type="PANTHER" id="PTHR10953">
    <property type="entry name" value="UBIQUITIN-ACTIVATING ENZYME E1"/>
    <property type="match status" value="1"/>
</dbReference>
<evidence type="ECO:0000313" key="4">
    <source>
        <dbReference type="WBParaSite" id="SBAD_0000053601-mRNA-1"/>
    </source>
</evidence>
<keyword evidence="3" id="KW-1185">Reference proteome</keyword>
<proteinExistence type="predicted"/>
<dbReference type="PANTHER" id="PTHR10953:SF102">
    <property type="entry name" value="ADENYLYLTRANSFERASE AND SULFURTRANSFERASE MOCS3"/>
    <property type="match status" value="1"/>
</dbReference>
<evidence type="ECO:0000313" key="3">
    <source>
        <dbReference type="Proteomes" id="UP000270296"/>
    </source>
</evidence>
<sequence length="81" mass="8822">MEIIGNYDVVCDCTDNVPTRYLLNDACVLANKPLVSGSALRWEGQLTVYHYQDGPCFRCLFPEPPPSELVGSCAQNGVIGS</sequence>
<dbReference type="GO" id="GO:0005737">
    <property type="term" value="C:cytoplasm"/>
    <property type="evidence" value="ECO:0007669"/>
    <property type="project" value="TreeGrafter"/>
</dbReference>
<dbReference type="GO" id="GO:0032447">
    <property type="term" value="P:protein urmylation"/>
    <property type="evidence" value="ECO:0007669"/>
    <property type="project" value="TreeGrafter"/>
</dbReference>
<dbReference type="Proteomes" id="UP000270296">
    <property type="component" value="Unassembled WGS sequence"/>
</dbReference>
<dbReference type="WBParaSite" id="SBAD_0000053601-mRNA-1">
    <property type="protein sequence ID" value="SBAD_0000053601-mRNA-1"/>
    <property type="gene ID" value="SBAD_0000053601"/>
</dbReference>
<dbReference type="InterPro" id="IPR045886">
    <property type="entry name" value="ThiF/MoeB/HesA"/>
</dbReference>
<name>A0A183IA70_9BILA</name>
<dbReference type="AlphaFoldDB" id="A0A183IA70"/>
<dbReference type="SUPFAM" id="SSF69572">
    <property type="entry name" value="Activating enzymes of the ubiquitin-like proteins"/>
    <property type="match status" value="1"/>
</dbReference>
<feature type="domain" description="THIF-type NAD/FAD binding fold" evidence="1">
    <location>
        <begin position="2"/>
        <end position="80"/>
    </location>
</feature>
<reference evidence="4" key="1">
    <citation type="submission" date="2016-06" db="UniProtKB">
        <authorList>
            <consortium name="WormBaseParasite"/>
        </authorList>
    </citation>
    <scope>IDENTIFICATION</scope>
</reference>
<evidence type="ECO:0000259" key="1">
    <source>
        <dbReference type="Pfam" id="PF00899"/>
    </source>
</evidence>
<dbReference type="InterPro" id="IPR035985">
    <property type="entry name" value="Ubiquitin-activating_enz"/>
</dbReference>
<dbReference type="InterPro" id="IPR000594">
    <property type="entry name" value="ThiF_NAD_FAD-bd"/>
</dbReference>
<dbReference type="GO" id="GO:0042292">
    <property type="term" value="F:URM1 activating enzyme activity"/>
    <property type="evidence" value="ECO:0007669"/>
    <property type="project" value="TreeGrafter"/>
</dbReference>
<dbReference type="GO" id="GO:0002143">
    <property type="term" value="P:tRNA wobble position uridine thiolation"/>
    <property type="evidence" value="ECO:0007669"/>
    <property type="project" value="TreeGrafter"/>
</dbReference>
<accession>A0A183IA70</accession>